<comment type="similarity">
    <text evidence="3 9">Belongs to the glycosyl hydrolase 47 family.</text>
</comment>
<organism evidence="11 12">
    <name type="scientific">Diversispora epigaea</name>
    <dbReference type="NCBI Taxonomy" id="1348612"/>
    <lineage>
        <taxon>Eukaryota</taxon>
        <taxon>Fungi</taxon>
        <taxon>Fungi incertae sedis</taxon>
        <taxon>Mucoromycota</taxon>
        <taxon>Glomeromycotina</taxon>
        <taxon>Glomeromycetes</taxon>
        <taxon>Diversisporales</taxon>
        <taxon>Diversisporaceae</taxon>
        <taxon>Diversispora</taxon>
    </lineage>
</organism>
<keyword evidence="12" id="KW-1185">Reference proteome</keyword>
<keyword evidence="10" id="KW-0812">Transmembrane</keyword>
<name>A0A397GBW9_9GLOM</name>
<dbReference type="EC" id="3.2.1.-" evidence="9"/>
<dbReference type="PANTHER" id="PTHR11742:SF103">
    <property type="entry name" value="ENDOPLASMIC RETICULUM MANNOSIDASE MNL2-RELATED"/>
    <property type="match status" value="1"/>
</dbReference>
<dbReference type="InterPro" id="IPR012341">
    <property type="entry name" value="6hp_glycosidase-like_sf"/>
</dbReference>
<feature type="active site" description="Proton donor" evidence="6">
    <location>
        <position position="414"/>
    </location>
</feature>
<keyword evidence="10" id="KW-1133">Transmembrane helix</keyword>
<evidence type="ECO:0000256" key="9">
    <source>
        <dbReference type="RuleBase" id="RU361193"/>
    </source>
</evidence>
<evidence type="ECO:0000313" key="12">
    <source>
        <dbReference type="Proteomes" id="UP000266861"/>
    </source>
</evidence>
<feature type="active site" description="Proton donor" evidence="6">
    <location>
        <position position="168"/>
    </location>
</feature>
<evidence type="ECO:0000256" key="2">
    <source>
        <dbReference type="ARBA" id="ARBA00004922"/>
    </source>
</evidence>
<proteinExistence type="inferred from homology"/>
<dbReference type="GO" id="GO:0005975">
    <property type="term" value="P:carbohydrate metabolic process"/>
    <property type="evidence" value="ECO:0007669"/>
    <property type="project" value="InterPro"/>
</dbReference>
<comment type="caution">
    <text evidence="11">The sequence shown here is derived from an EMBL/GenBank/DDBJ whole genome shotgun (WGS) entry which is preliminary data.</text>
</comment>
<dbReference type="GO" id="GO:0005509">
    <property type="term" value="F:calcium ion binding"/>
    <property type="evidence" value="ECO:0007669"/>
    <property type="project" value="InterPro"/>
</dbReference>
<dbReference type="OrthoDB" id="8118055at2759"/>
<dbReference type="AlphaFoldDB" id="A0A397GBW9"/>
<feature type="transmembrane region" description="Helical" evidence="10">
    <location>
        <begin position="20"/>
        <end position="38"/>
    </location>
</feature>
<dbReference type="GO" id="GO:0016020">
    <property type="term" value="C:membrane"/>
    <property type="evidence" value="ECO:0007669"/>
    <property type="project" value="InterPro"/>
</dbReference>
<dbReference type="InterPro" id="IPR036026">
    <property type="entry name" value="Seven-hairpin_glycosidases"/>
</dbReference>
<dbReference type="PRINTS" id="PR00747">
    <property type="entry name" value="GLYHDRLASE47"/>
</dbReference>
<accession>A0A397GBW9</accession>
<reference evidence="11 12" key="1">
    <citation type="submission" date="2018-08" db="EMBL/GenBank/DDBJ databases">
        <title>Genome and evolution of the arbuscular mycorrhizal fungus Diversispora epigaea (formerly Glomus versiforme) and its bacterial endosymbionts.</title>
        <authorList>
            <person name="Sun X."/>
            <person name="Fei Z."/>
            <person name="Harrison M."/>
        </authorList>
    </citation>
    <scope>NUCLEOTIDE SEQUENCE [LARGE SCALE GENOMIC DNA]</scope>
    <source>
        <strain evidence="11 12">IT104</strain>
    </source>
</reference>
<dbReference type="STRING" id="1348612.A0A397GBW9"/>
<evidence type="ECO:0000256" key="3">
    <source>
        <dbReference type="ARBA" id="ARBA00007658"/>
    </source>
</evidence>
<evidence type="ECO:0000256" key="6">
    <source>
        <dbReference type="PIRSR" id="PIRSR601382-1"/>
    </source>
</evidence>
<protein>
    <recommendedName>
        <fullName evidence="9">alpha-1,2-Mannosidase</fullName>
        <ecNumber evidence="9">3.2.1.-</ecNumber>
    </recommendedName>
</protein>
<keyword evidence="5 8" id="KW-1015">Disulfide bond</keyword>
<evidence type="ECO:0000256" key="5">
    <source>
        <dbReference type="ARBA" id="ARBA00023157"/>
    </source>
</evidence>
<comment type="pathway">
    <text evidence="2">Protein modification; protein glycosylation.</text>
</comment>
<dbReference type="GO" id="GO:0036503">
    <property type="term" value="P:ERAD pathway"/>
    <property type="evidence" value="ECO:0007669"/>
    <property type="project" value="UniProtKB-ARBA"/>
</dbReference>
<dbReference type="InterPro" id="IPR001382">
    <property type="entry name" value="Glyco_hydro_47"/>
</dbReference>
<evidence type="ECO:0000256" key="8">
    <source>
        <dbReference type="PIRSR" id="PIRSR601382-3"/>
    </source>
</evidence>
<keyword evidence="4 9" id="KW-0378">Hydrolase</keyword>
<comment type="cofactor">
    <cofactor evidence="1 7">
        <name>Ca(2+)</name>
        <dbReference type="ChEBI" id="CHEBI:29108"/>
    </cofactor>
</comment>
<dbReference type="GO" id="GO:0005783">
    <property type="term" value="C:endoplasmic reticulum"/>
    <property type="evidence" value="ECO:0007669"/>
    <property type="project" value="TreeGrafter"/>
</dbReference>
<feature type="disulfide bond" evidence="8">
    <location>
        <begin position="371"/>
        <end position="400"/>
    </location>
</feature>
<keyword evidence="10" id="KW-0472">Membrane</keyword>
<feature type="active site" evidence="6">
    <location>
        <position position="300"/>
    </location>
</feature>
<feature type="active site" evidence="6">
    <location>
        <position position="463"/>
    </location>
</feature>
<evidence type="ECO:0000256" key="4">
    <source>
        <dbReference type="ARBA" id="ARBA00022801"/>
    </source>
</evidence>
<feature type="binding site" evidence="7">
    <location>
        <position position="549"/>
    </location>
    <ligand>
        <name>Ca(2+)</name>
        <dbReference type="ChEBI" id="CHEBI:29108"/>
    </ligand>
</feature>
<evidence type="ECO:0000256" key="10">
    <source>
        <dbReference type="SAM" id="Phobius"/>
    </source>
</evidence>
<keyword evidence="7" id="KW-0106">Calcium</keyword>
<evidence type="ECO:0000256" key="1">
    <source>
        <dbReference type="ARBA" id="ARBA00001913"/>
    </source>
</evidence>
<dbReference type="Proteomes" id="UP000266861">
    <property type="component" value="Unassembled WGS sequence"/>
</dbReference>
<keyword evidence="9" id="KW-0326">Glycosidase</keyword>
<dbReference type="InterPro" id="IPR050749">
    <property type="entry name" value="Glycosyl_Hydrolase_47"/>
</dbReference>
<gene>
    <name evidence="11" type="ORF">Glove_590g23</name>
</gene>
<dbReference type="EMBL" id="PQFF01000495">
    <property type="protein sequence ID" value="RHZ47128.1"/>
    <property type="molecule type" value="Genomic_DNA"/>
</dbReference>
<evidence type="ECO:0000256" key="7">
    <source>
        <dbReference type="PIRSR" id="PIRSR601382-2"/>
    </source>
</evidence>
<dbReference type="Pfam" id="PF01532">
    <property type="entry name" value="Glyco_hydro_47"/>
    <property type="match status" value="1"/>
</dbReference>
<keyword evidence="7" id="KW-0479">Metal-binding</keyword>
<evidence type="ECO:0000313" key="11">
    <source>
        <dbReference type="EMBL" id="RHZ47128.1"/>
    </source>
</evidence>
<dbReference type="SUPFAM" id="SSF48225">
    <property type="entry name" value="Seven-hairpin glycosidases"/>
    <property type="match status" value="1"/>
</dbReference>
<dbReference type="GO" id="GO:0004571">
    <property type="term" value="F:mannosyl-oligosaccharide 1,2-alpha-mannosidase activity"/>
    <property type="evidence" value="ECO:0007669"/>
    <property type="project" value="InterPro"/>
</dbReference>
<dbReference type="PANTHER" id="PTHR11742">
    <property type="entry name" value="MANNOSYL-OLIGOSACCHARIDE ALPHA-1,2-MANNOSIDASE-RELATED"/>
    <property type="match status" value="1"/>
</dbReference>
<sequence length="557" mass="64352">MSFSNLHSINPFSWLRNRILRTIIFIFIIELLVYHLYYSNHNSWFDRKNIYDDNNNVNDVNHQIKIQYEFNNIIETAQEKAVREKRRDSIKNGFLHAWRGYSKYAWGYDELRPVSNIGKVKFNGWGATIVDSLDTLWIMDLKDEFNKSLEFVKTLNFTSSNSKSNVFETIIRYLGGLLSAFEFSEEPIFLEKAKELGSALLPSFDTPTGLPYNFVHLNPDRSIVDPPDGGGLLAEVGTSCLEFTKLSKLTGEDEYFYIVNNITNTIFNAKKPIPGLFPLRISQLTGEFTNEHVSFGAAGDSFFEYLLKEHILLGNSAEQYEQYRNMYIESIEGMYKYLIKPSPIKERPDLLFLGELQYYDSFIGKMGHLSCFAPGMLAIGSKVFDRPEDLEIAKKLVETCYWAYGITKTGIAAEELWFKIIEKYDYGEEENEIEGQEEGKNKFNGLPNGIEQLMPTYYILRPETIESLFVLYRITGDKKYQEQGWKLWQSIDKWCKTSSGYSGLFNVNAGSVTQNDSMESFFFAETLKYLYLLFSPPDLISLDDYVFNTEAHPMKIV</sequence>
<dbReference type="Gene3D" id="1.50.10.10">
    <property type="match status" value="1"/>
</dbReference>